<dbReference type="InterPro" id="IPR052579">
    <property type="entry name" value="Zinc_finger_SWIM"/>
</dbReference>
<evidence type="ECO:0000313" key="3">
    <source>
        <dbReference type="Proteomes" id="UP000198211"/>
    </source>
</evidence>
<accession>A0A225VU49</accession>
<name>A0A225VU49_9STRA</name>
<dbReference type="EMBL" id="NBNE01003125">
    <property type="protein sequence ID" value="OWZ08519.1"/>
    <property type="molecule type" value="Genomic_DNA"/>
</dbReference>
<keyword evidence="2" id="KW-0645">Protease</keyword>
<feature type="compositionally biased region" description="Basic and acidic residues" evidence="1">
    <location>
        <begin position="56"/>
        <end position="70"/>
    </location>
</feature>
<dbReference type="Proteomes" id="UP000198211">
    <property type="component" value="Unassembled WGS sequence"/>
</dbReference>
<dbReference type="PANTHER" id="PTHR31569">
    <property type="entry name" value="SWIM-TYPE DOMAIN-CONTAINING PROTEIN"/>
    <property type="match status" value="1"/>
</dbReference>
<sequence length="528" mass="60944">MELRGDDPHAPDINTGRRMQRRFSSGPGVPLRNSYTEVDGSITPHSGIEEDDSKDTEEVHSDGKGHESQRSADMSDGVSHGRHTVGSADGVAVEPPEEWHDSWLACQTYLADYCARTMQILPVKETMSRSEHNRRLQRTKKRSSEIVPDGCDPYQRTYICTHGWLKQKSRSDGSRPRHRLQLQVNNGSYLRNHLVSKFVYKTYPASCGVKKPLIKARVEGMLVVGAQWSCIYDYLHSHDQNDIQSDCESTHPPSQPWTTTRPRSKPEFVKIAVDKASQVDSAIHKMWQISPFERVVTENWSDCFSEYFESTRHTCQDLVVFYFRSILLYFKLPTNNRLEDFFGKLKDSVDRSMSMSPCVKAILAYDRRKQNEYEYRLARIEQFRGYDEEMKRVFRFTTDFVPEQIEQQYSVALEKVSLYKYVSEPGQPDLFTRNRVLVTVCGETVVHKLKLDDWSCDCEFAMAMMLSCPHVIAYRKYANLPGSISPMSRIDKRWTSTARTLKKVTQFGFSPSEDPDQMQRILTPAQRS</sequence>
<dbReference type="GO" id="GO:0006508">
    <property type="term" value="P:proteolysis"/>
    <property type="evidence" value="ECO:0007669"/>
    <property type="project" value="UniProtKB-KW"/>
</dbReference>
<keyword evidence="2" id="KW-0378">Hydrolase</keyword>
<feature type="region of interest" description="Disordered" evidence="1">
    <location>
        <begin position="128"/>
        <end position="147"/>
    </location>
</feature>
<evidence type="ECO:0000313" key="2">
    <source>
        <dbReference type="EMBL" id="OWZ08519.1"/>
    </source>
</evidence>
<feature type="compositionally biased region" description="Basic and acidic residues" evidence="1">
    <location>
        <begin position="1"/>
        <end position="10"/>
    </location>
</feature>
<dbReference type="PANTHER" id="PTHR31569:SF4">
    <property type="entry name" value="SWIM-TYPE DOMAIN-CONTAINING PROTEIN"/>
    <property type="match status" value="1"/>
</dbReference>
<evidence type="ECO:0000256" key="1">
    <source>
        <dbReference type="SAM" id="MobiDB-lite"/>
    </source>
</evidence>
<protein>
    <submittedName>
        <fullName evidence="2">Cysteine protease</fullName>
    </submittedName>
</protein>
<feature type="region of interest" description="Disordered" evidence="1">
    <location>
        <begin position="1"/>
        <end position="89"/>
    </location>
</feature>
<dbReference type="AlphaFoldDB" id="A0A225VU49"/>
<proteinExistence type="predicted"/>
<organism evidence="2 3">
    <name type="scientific">Phytophthora megakarya</name>
    <dbReference type="NCBI Taxonomy" id="4795"/>
    <lineage>
        <taxon>Eukaryota</taxon>
        <taxon>Sar</taxon>
        <taxon>Stramenopiles</taxon>
        <taxon>Oomycota</taxon>
        <taxon>Peronosporomycetes</taxon>
        <taxon>Peronosporales</taxon>
        <taxon>Peronosporaceae</taxon>
        <taxon>Phytophthora</taxon>
    </lineage>
</organism>
<dbReference type="OrthoDB" id="129084at2759"/>
<keyword evidence="3" id="KW-1185">Reference proteome</keyword>
<comment type="caution">
    <text evidence="2">The sequence shown here is derived from an EMBL/GenBank/DDBJ whole genome shotgun (WGS) entry which is preliminary data.</text>
</comment>
<dbReference type="GO" id="GO:0008233">
    <property type="term" value="F:peptidase activity"/>
    <property type="evidence" value="ECO:0007669"/>
    <property type="project" value="UniProtKB-KW"/>
</dbReference>
<gene>
    <name evidence="2" type="ORF">PHMEG_00018927</name>
</gene>
<reference evidence="3" key="1">
    <citation type="submission" date="2017-03" db="EMBL/GenBank/DDBJ databases">
        <title>Phytopthora megakarya and P. palmivora, two closely related causual agents of cacao black pod achieved similar genome size and gene model numbers by different mechanisms.</title>
        <authorList>
            <person name="Ali S."/>
            <person name="Shao J."/>
            <person name="Larry D.J."/>
            <person name="Kronmiller B."/>
            <person name="Shen D."/>
            <person name="Strem M.D."/>
            <person name="Melnick R.L."/>
            <person name="Guiltinan M.J."/>
            <person name="Tyler B.M."/>
            <person name="Meinhardt L.W."/>
            <person name="Bailey B.A."/>
        </authorList>
    </citation>
    <scope>NUCLEOTIDE SEQUENCE [LARGE SCALE GENOMIC DNA]</scope>
    <source>
        <strain evidence="3">zdho120</strain>
    </source>
</reference>